<evidence type="ECO:0000313" key="2">
    <source>
        <dbReference type="EMBL" id="MBO2447382.1"/>
    </source>
</evidence>
<gene>
    <name evidence="2" type="ORF">J4573_09820</name>
</gene>
<dbReference type="EMBL" id="JAGEOJ010000003">
    <property type="protein sequence ID" value="MBO2447382.1"/>
    <property type="molecule type" value="Genomic_DNA"/>
</dbReference>
<dbReference type="AlphaFoldDB" id="A0A939T5Q4"/>
<dbReference type="PROSITE" id="PS51278">
    <property type="entry name" value="GATASE_TYPE_2"/>
    <property type="match status" value="1"/>
</dbReference>
<dbReference type="Pfam" id="PF13522">
    <property type="entry name" value="GATase_6"/>
    <property type="match status" value="1"/>
</dbReference>
<dbReference type="InterPro" id="IPR017932">
    <property type="entry name" value="GATase_2_dom"/>
</dbReference>
<dbReference type="Gene3D" id="3.60.20.10">
    <property type="entry name" value="Glutamine Phosphoribosylpyrophosphate, subunit 1, domain 1"/>
    <property type="match status" value="1"/>
</dbReference>
<name>A0A939T5Q4_9ACTN</name>
<keyword evidence="3" id="KW-1185">Reference proteome</keyword>
<dbReference type="SUPFAM" id="SSF56235">
    <property type="entry name" value="N-terminal nucleophile aminohydrolases (Ntn hydrolases)"/>
    <property type="match status" value="1"/>
</dbReference>
<protein>
    <recommendedName>
        <fullName evidence="1">Glutamine amidotransferase type-2 domain-containing protein</fullName>
    </recommendedName>
</protein>
<accession>A0A939T5Q4</accession>
<organism evidence="2 3">
    <name type="scientific">Actinomadura barringtoniae</name>
    <dbReference type="NCBI Taxonomy" id="1427535"/>
    <lineage>
        <taxon>Bacteria</taxon>
        <taxon>Bacillati</taxon>
        <taxon>Actinomycetota</taxon>
        <taxon>Actinomycetes</taxon>
        <taxon>Streptosporangiales</taxon>
        <taxon>Thermomonosporaceae</taxon>
        <taxon>Actinomadura</taxon>
    </lineage>
</organism>
<evidence type="ECO:0000313" key="3">
    <source>
        <dbReference type="Proteomes" id="UP000669179"/>
    </source>
</evidence>
<comment type="caution">
    <text evidence="2">The sequence shown here is derived from an EMBL/GenBank/DDBJ whole genome shotgun (WGS) entry which is preliminary data.</text>
</comment>
<reference evidence="2" key="1">
    <citation type="submission" date="2021-03" db="EMBL/GenBank/DDBJ databases">
        <authorList>
            <person name="Kanchanasin P."/>
            <person name="Saeng-In P."/>
            <person name="Phongsopitanun W."/>
            <person name="Yuki M."/>
            <person name="Kudo T."/>
            <person name="Ohkuma M."/>
            <person name="Tanasupawat S."/>
        </authorList>
    </citation>
    <scope>NUCLEOTIDE SEQUENCE</scope>
    <source>
        <strain evidence="2">GKU 128</strain>
    </source>
</reference>
<proteinExistence type="predicted"/>
<evidence type="ECO:0000259" key="1">
    <source>
        <dbReference type="PROSITE" id="PS51278"/>
    </source>
</evidence>
<sequence length="306" mass="33407">MLRSPLADHPGLASEAFVALGTLAEERGTDSAGVALLSGRPVVRDTRLPAGRADARRSDMRHAACRVVKGRGRFSEIWRDDLRPHVDASPVVLGHTRWATQGSPFDLVNASPLVVPGGDGPGIVATHNGDVEAGALRERFALPPATGTTDSERVFQLLAGCRRPADVTQVLGTLVGRAALAWVDRARPDRVHLARAALSPLAIAMDAEQNLYWASNPRWYREVARETGVRFTSVVMLREGTYLQVGLAPTRKRPVPRVLGRAAFQPTARGWDTDPRVWTGFTTQDMERDRLLLRHRVVAEQEAVAC</sequence>
<dbReference type="InterPro" id="IPR029055">
    <property type="entry name" value="Ntn_hydrolases_N"/>
</dbReference>
<dbReference type="CDD" id="cd00352">
    <property type="entry name" value="Gn_AT_II"/>
    <property type="match status" value="1"/>
</dbReference>
<feature type="domain" description="Glutamine amidotransferase type-2" evidence="1">
    <location>
        <begin position="1"/>
        <end position="248"/>
    </location>
</feature>
<dbReference type="RefSeq" id="WP_208254954.1">
    <property type="nucleotide sequence ID" value="NZ_JAGEOJ010000003.1"/>
</dbReference>
<dbReference type="Proteomes" id="UP000669179">
    <property type="component" value="Unassembled WGS sequence"/>
</dbReference>